<sequence>MIDLDATLDQQFLDIAVGEVEPQVPTHGDHDHLRGNRNPANVVFALNAVRKRGDDFTARVCLGHTEAQCNGPDHPALRPGDLKKKIQHTVVRFCR</sequence>
<protein>
    <submittedName>
        <fullName evidence="1">Uncharacterized protein</fullName>
    </submittedName>
</protein>
<comment type="caution">
    <text evidence="1">The sequence shown here is derived from an EMBL/GenBank/DDBJ whole genome shotgun (WGS) entry which is preliminary data.</text>
</comment>
<accession>A0A8J3LE49</accession>
<keyword evidence="2" id="KW-1185">Reference proteome</keyword>
<dbReference type="EMBL" id="BONJ01000028">
    <property type="protein sequence ID" value="GIG16790.1"/>
    <property type="molecule type" value="Genomic_DNA"/>
</dbReference>
<dbReference type="AlphaFoldDB" id="A0A8J3LE49"/>
<proteinExistence type="predicted"/>
<name>A0A8J3LE49_9ACTN</name>
<evidence type="ECO:0000313" key="1">
    <source>
        <dbReference type="EMBL" id="GIG16790.1"/>
    </source>
</evidence>
<gene>
    <name evidence="1" type="ORF">Cme02nite_51220</name>
</gene>
<dbReference type="Proteomes" id="UP000660339">
    <property type="component" value="Unassembled WGS sequence"/>
</dbReference>
<organism evidence="1 2">
    <name type="scientific">Catellatospora methionotrophica</name>
    <dbReference type="NCBI Taxonomy" id="121620"/>
    <lineage>
        <taxon>Bacteria</taxon>
        <taxon>Bacillati</taxon>
        <taxon>Actinomycetota</taxon>
        <taxon>Actinomycetes</taxon>
        <taxon>Micromonosporales</taxon>
        <taxon>Micromonosporaceae</taxon>
        <taxon>Catellatospora</taxon>
    </lineage>
</organism>
<evidence type="ECO:0000313" key="2">
    <source>
        <dbReference type="Proteomes" id="UP000660339"/>
    </source>
</evidence>
<reference evidence="1" key="1">
    <citation type="submission" date="2021-01" db="EMBL/GenBank/DDBJ databases">
        <title>Whole genome shotgun sequence of Catellatospora methionotrophica NBRC 14553.</title>
        <authorList>
            <person name="Komaki H."/>
            <person name="Tamura T."/>
        </authorList>
    </citation>
    <scope>NUCLEOTIDE SEQUENCE</scope>
    <source>
        <strain evidence="1">NBRC 14553</strain>
    </source>
</reference>